<reference evidence="3 4" key="1">
    <citation type="journal article" date="2019" name="Int. J. Syst. Evol. Microbiol.">
        <title>The Global Catalogue of Microorganisms (GCM) 10K type strain sequencing project: providing services to taxonomists for standard genome sequencing and annotation.</title>
        <authorList>
            <consortium name="The Broad Institute Genomics Platform"/>
            <consortium name="The Broad Institute Genome Sequencing Center for Infectious Disease"/>
            <person name="Wu L."/>
            <person name="Ma J."/>
        </authorList>
    </citation>
    <scope>NUCLEOTIDE SEQUENCE [LARGE SCALE GENOMIC DNA]</scope>
    <source>
        <strain evidence="3 4">Y73</strain>
    </source>
</reference>
<keyword evidence="3" id="KW-0808">Transferase</keyword>
<dbReference type="InterPro" id="IPR000182">
    <property type="entry name" value="GNAT_dom"/>
</dbReference>
<dbReference type="Pfam" id="PF00583">
    <property type="entry name" value="Acetyltransf_1"/>
    <property type="match status" value="1"/>
</dbReference>
<dbReference type="InterPro" id="IPR016181">
    <property type="entry name" value="Acyl_CoA_acyltransferase"/>
</dbReference>
<feature type="compositionally biased region" description="Acidic residues" evidence="1">
    <location>
        <begin position="305"/>
        <end position="322"/>
    </location>
</feature>
<dbReference type="Gene3D" id="3.40.630.30">
    <property type="match status" value="1"/>
</dbReference>
<evidence type="ECO:0000313" key="4">
    <source>
        <dbReference type="Proteomes" id="UP001596333"/>
    </source>
</evidence>
<dbReference type="SUPFAM" id="SSF55729">
    <property type="entry name" value="Acyl-CoA N-acyltransferases (Nat)"/>
    <property type="match status" value="1"/>
</dbReference>
<comment type="caution">
    <text evidence="3">The sequence shown here is derived from an EMBL/GenBank/DDBJ whole genome shotgun (WGS) entry which is preliminary data.</text>
</comment>
<protein>
    <submittedName>
        <fullName evidence="3">GNAT family N-acetyltransferase</fullName>
        <ecNumber evidence="3">2.3.-.-</ecNumber>
    </submittedName>
</protein>
<proteinExistence type="predicted"/>
<keyword evidence="3" id="KW-0012">Acyltransferase</keyword>
<feature type="region of interest" description="Disordered" evidence="1">
    <location>
        <begin position="395"/>
        <end position="416"/>
    </location>
</feature>
<dbReference type="EC" id="2.3.-.-" evidence="3"/>
<dbReference type="CDD" id="cd04301">
    <property type="entry name" value="NAT_SF"/>
    <property type="match status" value="1"/>
</dbReference>
<dbReference type="GO" id="GO:0016746">
    <property type="term" value="F:acyltransferase activity"/>
    <property type="evidence" value="ECO:0007669"/>
    <property type="project" value="UniProtKB-KW"/>
</dbReference>
<organism evidence="3 4">
    <name type="scientific">Halorubrum trueperi</name>
    <dbReference type="NCBI Taxonomy" id="2004704"/>
    <lineage>
        <taxon>Archaea</taxon>
        <taxon>Methanobacteriati</taxon>
        <taxon>Methanobacteriota</taxon>
        <taxon>Stenosarchaea group</taxon>
        <taxon>Halobacteria</taxon>
        <taxon>Halobacteriales</taxon>
        <taxon>Haloferacaceae</taxon>
        <taxon>Halorubrum</taxon>
    </lineage>
</organism>
<feature type="domain" description="N-acetyltransferase" evidence="2">
    <location>
        <begin position="10"/>
        <end position="197"/>
    </location>
</feature>
<dbReference type="Proteomes" id="UP001596333">
    <property type="component" value="Unassembled WGS sequence"/>
</dbReference>
<dbReference type="PROSITE" id="PS51186">
    <property type="entry name" value="GNAT"/>
    <property type="match status" value="1"/>
</dbReference>
<feature type="region of interest" description="Disordered" evidence="1">
    <location>
        <begin position="298"/>
        <end position="323"/>
    </location>
</feature>
<dbReference type="EMBL" id="JBHSXI010000023">
    <property type="protein sequence ID" value="MFC6890398.1"/>
    <property type="molecule type" value="Genomic_DNA"/>
</dbReference>
<feature type="compositionally biased region" description="Gly residues" evidence="1">
    <location>
        <begin position="397"/>
        <end position="416"/>
    </location>
</feature>
<evidence type="ECO:0000259" key="2">
    <source>
        <dbReference type="PROSITE" id="PS51186"/>
    </source>
</evidence>
<dbReference type="AlphaFoldDB" id="A0ABD5URM0"/>
<name>A0ABD5URM0_9EURY</name>
<gene>
    <name evidence="3" type="ORF">ACFQEY_15485</name>
</gene>
<evidence type="ECO:0000313" key="3">
    <source>
        <dbReference type="EMBL" id="MFC6890398.1"/>
    </source>
</evidence>
<evidence type="ECO:0000256" key="1">
    <source>
        <dbReference type="SAM" id="MobiDB-lite"/>
    </source>
</evidence>
<keyword evidence="4" id="KW-1185">Reference proteome</keyword>
<dbReference type="RefSeq" id="WP_379770285.1">
    <property type="nucleotide sequence ID" value="NZ_JBHSXI010000023.1"/>
</dbReference>
<feature type="region of interest" description="Disordered" evidence="1">
    <location>
        <begin position="193"/>
        <end position="232"/>
    </location>
</feature>
<dbReference type="PANTHER" id="PTHR43072:SF60">
    <property type="entry name" value="L-2,4-DIAMINOBUTYRIC ACID ACETYLTRANSFERASE"/>
    <property type="match status" value="1"/>
</dbReference>
<feature type="compositionally biased region" description="Low complexity" evidence="1">
    <location>
        <begin position="196"/>
        <end position="219"/>
    </location>
</feature>
<dbReference type="PANTHER" id="PTHR43072">
    <property type="entry name" value="N-ACETYLTRANSFERASE"/>
    <property type="match status" value="1"/>
</dbReference>
<accession>A0ABD5URM0</accession>
<sequence>MTPSPSSTEAVVREARPADADAVAAFTRDTWGERHADYIPRVFPEWAASDDPDRGTFVATLPPAALAESDVIAGNDAVTGTDGDRTDGDTLVEGDGSGVADSGEPEAVVGCIQGVLLTEWEAWGQGIRVDPAARGFGVGTALSTAALDWARDRGATVCRNMVFSWNVMGLGQSRAVGFEPATEFRFAEPVPDARATDAANESGGAAAGATDEAAGTTGASEPRSVDGPDPNAAWAFWADSDARDHLRGLALDPDESWACSELTRERLATAAAEDRLIAVAGADGEFAGFAVRTRIAGRPAANAESADDDSAESDDDETDDAEPERVAVYGVSAWRDIEAAGVLYNQIAADAADVAADAVRVLIPETVEHVSDTGANRIPVAGEPDFVMSADLTARGAGDGGGDGGTNGANGTNGGL</sequence>